<dbReference type="Pfam" id="PF00105">
    <property type="entry name" value="zf-C4"/>
    <property type="match status" value="1"/>
</dbReference>
<evidence type="ECO:0000313" key="15">
    <source>
        <dbReference type="RefSeq" id="XP_013387686.1"/>
    </source>
</evidence>
<evidence type="ECO:0000256" key="10">
    <source>
        <dbReference type="ARBA" id="ARBA00023242"/>
    </source>
</evidence>
<dbReference type="SMART" id="SM00399">
    <property type="entry name" value="ZnF_C4"/>
    <property type="match status" value="1"/>
</dbReference>
<dbReference type="InterPro" id="IPR000536">
    <property type="entry name" value="Nucl_hrmn_rcpt_lig-bd"/>
</dbReference>
<feature type="region of interest" description="Disordered" evidence="11">
    <location>
        <begin position="706"/>
        <end position="751"/>
    </location>
</feature>
<dbReference type="PROSITE" id="PS51843">
    <property type="entry name" value="NR_LBD"/>
    <property type="match status" value="1"/>
</dbReference>
<dbReference type="InterPro" id="IPR035500">
    <property type="entry name" value="NHR-like_dom_sf"/>
</dbReference>
<keyword evidence="6" id="KW-0805">Transcription regulation</keyword>
<dbReference type="GO" id="GO:0045944">
    <property type="term" value="P:positive regulation of transcription by RNA polymerase II"/>
    <property type="evidence" value="ECO:0007669"/>
    <property type="project" value="TreeGrafter"/>
</dbReference>
<dbReference type="RefSeq" id="XP_013387686.1">
    <property type="nucleotide sequence ID" value="XM_013532232.1"/>
</dbReference>
<dbReference type="PRINTS" id="PR00398">
    <property type="entry name" value="STRDHORMONER"/>
</dbReference>
<dbReference type="PANTHER" id="PTHR24082:SF473">
    <property type="entry name" value="ECDYSONE-INDUCED PROTEIN 75B, ISOFORM B"/>
    <property type="match status" value="1"/>
</dbReference>
<evidence type="ECO:0000313" key="14">
    <source>
        <dbReference type="Proteomes" id="UP000085678"/>
    </source>
</evidence>
<feature type="domain" description="Nuclear receptor" evidence="12">
    <location>
        <begin position="16"/>
        <end position="92"/>
    </location>
</feature>
<evidence type="ECO:0000256" key="1">
    <source>
        <dbReference type="ARBA" id="ARBA00004496"/>
    </source>
</evidence>
<dbReference type="GO" id="GO:0004879">
    <property type="term" value="F:nuclear receptor activity"/>
    <property type="evidence" value="ECO:0007669"/>
    <property type="project" value="InterPro"/>
</dbReference>
<dbReference type="GO" id="GO:0005737">
    <property type="term" value="C:cytoplasm"/>
    <property type="evidence" value="ECO:0007669"/>
    <property type="project" value="UniProtKB-SubCell"/>
</dbReference>
<dbReference type="InterPro" id="IPR001628">
    <property type="entry name" value="Znf_hrmn_rcpt"/>
</dbReference>
<name>A0A1S3HQ69_LINAN</name>
<keyword evidence="3" id="KW-0479">Metal-binding</keyword>
<evidence type="ECO:0000256" key="6">
    <source>
        <dbReference type="ARBA" id="ARBA00023015"/>
    </source>
</evidence>
<dbReference type="PRINTS" id="PR00546">
    <property type="entry name" value="THYROIDHORMR"/>
</dbReference>
<dbReference type="CDD" id="cd07166">
    <property type="entry name" value="NR_DBD_REV_ERB"/>
    <property type="match status" value="1"/>
</dbReference>
<reference evidence="15" key="1">
    <citation type="submission" date="2025-08" db="UniProtKB">
        <authorList>
            <consortium name="RefSeq"/>
        </authorList>
    </citation>
    <scope>IDENTIFICATION</scope>
    <source>
        <tissue evidence="15">Gonads</tissue>
    </source>
</reference>
<evidence type="ECO:0000256" key="2">
    <source>
        <dbReference type="ARBA" id="ARBA00008092"/>
    </source>
</evidence>
<dbReference type="Gene3D" id="1.10.565.10">
    <property type="entry name" value="Retinoid X Receptor"/>
    <property type="match status" value="2"/>
</dbReference>
<dbReference type="STRING" id="7574.A0A1S3HQ69"/>
<dbReference type="OrthoDB" id="7634782at2759"/>
<dbReference type="InterPro" id="IPR013088">
    <property type="entry name" value="Znf_NHR/GATA"/>
</dbReference>
<evidence type="ECO:0000256" key="8">
    <source>
        <dbReference type="ARBA" id="ARBA00023163"/>
    </source>
</evidence>
<feature type="region of interest" description="Disordered" evidence="11">
    <location>
        <begin position="501"/>
        <end position="520"/>
    </location>
</feature>
<dbReference type="PRINTS" id="PR00047">
    <property type="entry name" value="STROIDFINGER"/>
</dbReference>
<dbReference type="InParanoid" id="A0A1S3HQ69"/>
<dbReference type="SUPFAM" id="SSF57716">
    <property type="entry name" value="Glucocorticoid receptor-like (DNA-binding domain)"/>
    <property type="match status" value="1"/>
</dbReference>
<evidence type="ECO:0000256" key="4">
    <source>
        <dbReference type="ARBA" id="ARBA00022771"/>
    </source>
</evidence>
<dbReference type="PANTHER" id="PTHR24082">
    <property type="entry name" value="NUCLEAR HORMONE RECEPTOR"/>
    <property type="match status" value="1"/>
</dbReference>
<feature type="compositionally biased region" description="Polar residues" evidence="11">
    <location>
        <begin position="504"/>
        <end position="513"/>
    </location>
</feature>
<sequence length="933" mass="105411">MMDSNNLDGLEFDGEEVLCRVCGDKASGYHYGVHACEGCKGFFRRSIQQKLKYRPCVRNQQCNITRVNRNRCQYCRLKKCIASGMSRDAVRFGRVPKKEKAKIQEQMQKLKSQSTSGELAKLLEMDISFSKLVLDAYRTMSCATIGHMVQEGKDMPNKNLPFVDCVQKRVMEISFNLFVYQVCPLHSTRAHMINNGHNIEINKSGQNNNDKMELFTTSIQIVVEFAKKIPGFLLLCVEDQITLLKGAVFEVLLLQFSQLFDTDSKSTITAAGQCYRMDSRKSYREGSLMDSMISFAAQINGFNLKREETAMLCALVLTAPVFLFKGAVFEVLLLQFSQLFDTDSKSTITAAGQCYRMDSRKSYREGSLMDSMISFAAQINGFNLKREETAMLCALVLTAPDHPGLRNPDMIDAIQNRISCELHTILLLNHPKDQALHGKLLKLIPDLRTLNALHSQKLLDTDYQHLQGQHQATSVSEPLPEQCRDIEMKEDRAAIPEIVHKNEQNQQNTTQASDIKPSPCMYGKKNNGGFLVELEESVSTGFLSTGGNPFQDRRTLQSDERQQNLINRDNDQGLPSNFHGKKFGSAVSQGSDLRKKLTTKLLQKLNGELTASSGQHQQWQSQDATNSETNLWEQRDKMYPSTALPRSNVLKNNQDNFTEVMSEEGQNSDSVKKRLIIKRMPLLCNALSTPLPIVFNETNRFIQGPSCSSDGAQNHQMPSTLRQNQENGSNYNMGPPGNGAASPDLMKGSSANPAVIPSAKQMQVSYSNTGVVQQNLPQCDTYACQSLHEKLKHTSNSFRENRNIPFGSHCKNADDSRTVKQRTSYQGHMLYDSRKASQFYNSTKDWDGKQTFLTEDPNFVPKFDEGKVDYCNELHYFPEMNTVSATSDCHKHVHPNLMRYNNYDGSSDPMKLKNLFPKVVNQEFTNSYFMQYH</sequence>
<dbReference type="GO" id="GO:0030154">
    <property type="term" value="P:cell differentiation"/>
    <property type="evidence" value="ECO:0007669"/>
    <property type="project" value="TreeGrafter"/>
</dbReference>
<dbReference type="GO" id="GO:0009755">
    <property type="term" value="P:hormone-mediated signaling pathway"/>
    <property type="evidence" value="ECO:0007669"/>
    <property type="project" value="TreeGrafter"/>
</dbReference>
<dbReference type="GeneID" id="106156803"/>
<evidence type="ECO:0000256" key="5">
    <source>
        <dbReference type="ARBA" id="ARBA00022833"/>
    </source>
</evidence>
<evidence type="ECO:0000259" key="12">
    <source>
        <dbReference type="PROSITE" id="PS51030"/>
    </source>
</evidence>
<evidence type="ECO:0000256" key="7">
    <source>
        <dbReference type="ARBA" id="ARBA00023125"/>
    </source>
</evidence>
<dbReference type="SUPFAM" id="SSF48508">
    <property type="entry name" value="Nuclear receptor ligand-binding domain"/>
    <property type="match status" value="2"/>
</dbReference>
<dbReference type="AlphaFoldDB" id="A0A1S3HQ69"/>
<comment type="subcellular location">
    <subcellularLocation>
        <location evidence="1">Cytoplasm</location>
    </subcellularLocation>
</comment>
<dbReference type="GO" id="GO:0000978">
    <property type="term" value="F:RNA polymerase II cis-regulatory region sequence-specific DNA binding"/>
    <property type="evidence" value="ECO:0007669"/>
    <property type="project" value="TreeGrafter"/>
</dbReference>
<keyword evidence="10" id="KW-0539">Nucleus</keyword>
<accession>A0A1S3HQ69</accession>
<feature type="domain" description="NR LBD" evidence="13">
    <location>
        <begin position="188"/>
        <end position="480"/>
    </location>
</feature>
<dbReference type="Proteomes" id="UP000085678">
    <property type="component" value="Unplaced"/>
</dbReference>
<dbReference type="GO" id="GO:0008270">
    <property type="term" value="F:zinc ion binding"/>
    <property type="evidence" value="ECO:0007669"/>
    <property type="project" value="UniProtKB-KW"/>
</dbReference>
<protein>
    <submittedName>
        <fullName evidence="15">Uncharacterized protein LOC106156803</fullName>
    </submittedName>
</protein>
<dbReference type="SMART" id="SM00430">
    <property type="entry name" value="HOLI"/>
    <property type="match status" value="1"/>
</dbReference>
<gene>
    <name evidence="15" type="primary">LOC106156803</name>
</gene>
<keyword evidence="9" id="KW-0675">Receptor</keyword>
<keyword evidence="5" id="KW-0862">Zinc</keyword>
<dbReference type="Gene3D" id="3.30.50.10">
    <property type="entry name" value="Erythroid Transcription Factor GATA-1, subunit A"/>
    <property type="match status" value="1"/>
</dbReference>
<keyword evidence="14" id="KW-1185">Reference proteome</keyword>
<comment type="similarity">
    <text evidence="2">Belongs to the nuclear hormone receptor family. NR1 subfamily.</text>
</comment>
<keyword evidence="4" id="KW-0863">Zinc-finger</keyword>
<keyword evidence="7" id="KW-0238">DNA-binding</keyword>
<dbReference type="PROSITE" id="PS51030">
    <property type="entry name" value="NUCLEAR_REC_DBD_2"/>
    <property type="match status" value="1"/>
</dbReference>
<organism evidence="14 15">
    <name type="scientific">Lingula anatina</name>
    <name type="common">Brachiopod</name>
    <name type="synonym">Lingula unguis</name>
    <dbReference type="NCBI Taxonomy" id="7574"/>
    <lineage>
        <taxon>Eukaryota</taxon>
        <taxon>Metazoa</taxon>
        <taxon>Spiralia</taxon>
        <taxon>Lophotrochozoa</taxon>
        <taxon>Brachiopoda</taxon>
        <taxon>Linguliformea</taxon>
        <taxon>Lingulata</taxon>
        <taxon>Lingulida</taxon>
        <taxon>Linguloidea</taxon>
        <taxon>Lingulidae</taxon>
        <taxon>Lingula</taxon>
    </lineage>
</organism>
<proteinExistence type="inferred from homology"/>
<evidence type="ECO:0000256" key="9">
    <source>
        <dbReference type="ARBA" id="ARBA00023170"/>
    </source>
</evidence>
<evidence type="ECO:0000256" key="3">
    <source>
        <dbReference type="ARBA" id="ARBA00022723"/>
    </source>
</evidence>
<evidence type="ECO:0000256" key="11">
    <source>
        <dbReference type="SAM" id="MobiDB-lite"/>
    </source>
</evidence>
<keyword evidence="8" id="KW-0804">Transcription</keyword>
<dbReference type="InterPro" id="IPR050234">
    <property type="entry name" value="Nuclear_hormone_rcpt_NR1"/>
</dbReference>
<dbReference type="PROSITE" id="PS00031">
    <property type="entry name" value="NUCLEAR_REC_DBD_1"/>
    <property type="match status" value="1"/>
</dbReference>
<dbReference type="InterPro" id="IPR001723">
    <property type="entry name" value="Nuclear_hrmn_rcpt"/>
</dbReference>
<evidence type="ECO:0000259" key="13">
    <source>
        <dbReference type="PROSITE" id="PS51843"/>
    </source>
</evidence>
<dbReference type="InterPro" id="IPR001728">
    <property type="entry name" value="ThyrH_rcpt"/>
</dbReference>
<dbReference type="Pfam" id="PF00104">
    <property type="entry name" value="Hormone_recep"/>
    <property type="match status" value="2"/>
</dbReference>
<dbReference type="FunFam" id="3.30.50.10:FF:000013">
    <property type="entry name" value="Nuclear receptor subfamily 1 group D member 2"/>
    <property type="match status" value="1"/>
</dbReference>
<dbReference type="KEGG" id="lak:106156803"/>
<dbReference type="GO" id="GO:0000122">
    <property type="term" value="P:negative regulation of transcription by RNA polymerase II"/>
    <property type="evidence" value="ECO:0007669"/>
    <property type="project" value="TreeGrafter"/>
</dbReference>
<feature type="compositionally biased region" description="Polar residues" evidence="11">
    <location>
        <begin position="706"/>
        <end position="732"/>
    </location>
</feature>